<dbReference type="Pfam" id="PF13670">
    <property type="entry name" value="PepSY_2"/>
    <property type="match status" value="1"/>
</dbReference>
<dbReference type="Gene3D" id="3.10.450.40">
    <property type="match status" value="1"/>
</dbReference>
<evidence type="ECO:0000256" key="1">
    <source>
        <dbReference type="SAM" id="SignalP"/>
    </source>
</evidence>
<dbReference type="EMBL" id="JAUSWL010000008">
    <property type="protein sequence ID" value="MDQ0545215.1"/>
    <property type="molecule type" value="Genomic_DNA"/>
</dbReference>
<evidence type="ECO:0000313" key="3">
    <source>
        <dbReference type="EMBL" id="MDQ0545215.1"/>
    </source>
</evidence>
<feature type="signal peptide" evidence="1">
    <location>
        <begin position="1"/>
        <end position="23"/>
    </location>
</feature>
<feature type="domain" description="PepSY" evidence="2">
    <location>
        <begin position="8"/>
        <end position="86"/>
    </location>
</feature>
<proteinExistence type="predicted"/>
<gene>
    <name evidence="3" type="ORF">QO001_004158</name>
</gene>
<dbReference type="AlphaFoldDB" id="A0AAJ1WXW0"/>
<dbReference type="InterPro" id="IPR025711">
    <property type="entry name" value="PepSY"/>
</dbReference>
<name>A0AAJ1WXW0_9HYPH</name>
<feature type="chain" id="PRO_5042616505" description="PepSY domain-containing protein" evidence="1">
    <location>
        <begin position="24"/>
        <end position="90"/>
    </location>
</feature>
<comment type="caution">
    <text evidence="3">The sequence shown here is derived from an EMBL/GenBank/DDBJ whole genome shotgun (WGS) entry which is preliminary data.</text>
</comment>
<evidence type="ECO:0000313" key="4">
    <source>
        <dbReference type="Proteomes" id="UP001223420"/>
    </source>
</evidence>
<evidence type="ECO:0000259" key="2">
    <source>
        <dbReference type="Pfam" id="PF13670"/>
    </source>
</evidence>
<dbReference type="RefSeq" id="WP_230367027.1">
    <property type="nucleotide sequence ID" value="NZ_JAJALK010000009.1"/>
</dbReference>
<keyword evidence="1" id="KW-0732">Signal</keyword>
<organism evidence="3 4">
    <name type="scientific">Methylobacterium brachiatum</name>
    <dbReference type="NCBI Taxonomy" id="269660"/>
    <lineage>
        <taxon>Bacteria</taxon>
        <taxon>Pseudomonadati</taxon>
        <taxon>Pseudomonadota</taxon>
        <taxon>Alphaproteobacteria</taxon>
        <taxon>Hyphomicrobiales</taxon>
        <taxon>Methylobacteriaceae</taxon>
        <taxon>Methylobacterium</taxon>
    </lineage>
</organism>
<protein>
    <recommendedName>
        <fullName evidence="2">PepSY domain-containing protein</fullName>
    </recommendedName>
</protein>
<reference evidence="3" key="1">
    <citation type="submission" date="2023-07" db="EMBL/GenBank/DDBJ databases">
        <title>Genomic Encyclopedia of Type Strains, Phase IV (KMG-IV): sequencing the most valuable type-strain genomes for metagenomic binning, comparative biology and taxonomic classification.</title>
        <authorList>
            <person name="Goeker M."/>
        </authorList>
    </citation>
    <scope>NUCLEOTIDE SEQUENCE</scope>
    <source>
        <strain evidence="3">DSM 19569</strain>
    </source>
</reference>
<dbReference type="Proteomes" id="UP001223420">
    <property type="component" value="Unassembled WGS sequence"/>
</dbReference>
<accession>A0AAJ1WXW0</accession>
<sequence>MKSRNLALIALAAALGIAGPAIAKSDKPGADWMPAEQVKQKLMDAGYSSITELEADDGHWEGEGMKNGVKMEFHVDPKTGAITKEKPDKD</sequence>